<accession>A0A3M7SIU3</accession>
<dbReference type="Proteomes" id="UP000276133">
    <property type="component" value="Unassembled WGS sequence"/>
</dbReference>
<gene>
    <name evidence="1" type="ORF">BpHYR1_044917</name>
</gene>
<dbReference type="AlphaFoldDB" id="A0A3M7SIU3"/>
<evidence type="ECO:0000313" key="2">
    <source>
        <dbReference type="Proteomes" id="UP000276133"/>
    </source>
</evidence>
<name>A0A3M7SIU3_BRAPC</name>
<comment type="caution">
    <text evidence="1">The sequence shown here is derived from an EMBL/GenBank/DDBJ whole genome shotgun (WGS) entry which is preliminary data.</text>
</comment>
<keyword evidence="2" id="KW-1185">Reference proteome</keyword>
<evidence type="ECO:0000313" key="1">
    <source>
        <dbReference type="EMBL" id="RNA35537.1"/>
    </source>
</evidence>
<dbReference type="OrthoDB" id="10021216at2759"/>
<reference evidence="1 2" key="1">
    <citation type="journal article" date="2018" name="Sci. Rep.">
        <title>Genomic signatures of local adaptation to the degree of environmental predictability in rotifers.</title>
        <authorList>
            <person name="Franch-Gras L."/>
            <person name="Hahn C."/>
            <person name="Garcia-Roger E.M."/>
            <person name="Carmona M.J."/>
            <person name="Serra M."/>
            <person name="Gomez A."/>
        </authorList>
    </citation>
    <scope>NUCLEOTIDE SEQUENCE [LARGE SCALE GENOMIC DNA]</scope>
    <source>
        <strain evidence="1">HYR1</strain>
    </source>
</reference>
<dbReference type="EMBL" id="REGN01001314">
    <property type="protein sequence ID" value="RNA35537.1"/>
    <property type="molecule type" value="Genomic_DNA"/>
</dbReference>
<protein>
    <submittedName>
        <fullName evidence="1">Uncharacterized protein</fullName>
    </submittedName>
</protein>
<sequence>MDEDNAVANATFLVFKRGITSANILRIHNINSIVDAGSGIKFAIIVAVNFGAVCEKAAMGFIRSGTVVLSTVFAYFDVSSLIACWKSKHPNMAQVEEIIKKFKEELQYVSEQS</sequence>
<organism evidence="1 2">
    <name type="scientific">Brachionus plicatilis</name>
    <name type="common">Marine rotifer</name>
    <name type="synonym">Brachionus muelleri</name>
    <dbReference type="NCBI Taxonomy" id="10195"/>
    <lineage>
        <taxon>Eukaryota</taxon>
        <taxon>Metazoa</taxon>
        <taxon>Spiralia</taxon>
        <taxon>Gnathifera</taxon>
        <taxon>Rotifera</taxon>
        <taxon>Eurotatoria</taxon>
        <taxon>Monogononta</taxon>
        <taxon>Pseudotrocha</taxon>
        <taxon>Ploima</taxon>
        <taxon>Brachionidae</taxon>
        <taxon>Brachionus</taxon>
    </lineage>
</organism>
<proteinExistence type="predicted"/>